<evidence type="ECO:0000313" key="2">
    <source>
        <dbReference type="EMBL" id="GMS93401.1"/>
    </source>
</evidence>
<organism evidence="2 3">
    <name type="scientific">Pristionchus entomophagus</name>
    <dbReference type="NCBI Taxonomy" id="358040"/>
    <lineage>
        <taxon>Eukaryota</taxon>
        <taxon>Metazoa</taxon>
        <taxon>Ecdysozoa</taxon>
        <taxon>Nematoda</taxon>
        <taxon>Chromadorea</taxon>
        <taxon>Rhabditida</taxon>
        <taxon>Rhabditina</taxon>
        <taxon>Diplogasteromorpha</taxon>
        <taxon>Diplogasteroidea</taxon>
        <taxon>Neodiplogasteridae</taxon>
        <taxon>Pristionchus</taxon>
    </lineage>
</organism>
<dbReference type="EMBL" id="BTSX01000004">
    <property type="protein sequence ID" value="GMS93401.1"/>
    <property type="molecule type" value="Genomic_DNA"/>
</dbReference>
<name>A0AAV5TCV9_9BILA</name>
<keyword evidence="1" id="KW-0472">Membrane</keyword>
<reference evidence="2" key="1">
    <citation type="submission" date="2023-10" db="EMBL/GenBank/DDBJ databases">
        <title>Genome assembly of Pristionchus species.</title>
        <authorList>
            <person name="Yoshida K."/>
            <person name="Sommer R.J."/>
        </authorList>
    </citation>
    <scope>NUCLEOTIDE SEQUENCE</scope>
    <source>
        <strain evidence="2">RS0144</strain>
    </source>
</reference>
<dbReference type="AlphaFoldDB" id="A0AAV5TCV9"/>
<keyword evidence="1" id="KW-1133">Transmembrane helix</keyword>
<accession>A0AAV5TCV9</accession>
<comment type="caution">
    <text evidence="2">The sequence shown here is derived from an EMBL/GenBank/DDBJ whole genome shotgun (WGS) entry which is preliminary data.</text>
</comment>
<evidence type="ECO:0000256" key="1">
    <source>
        <dbReference type="SAM" id="Phobius"/>
    </source>
</evidence>
<keyword evidence="1" id="KW-0812">Transmembrane</keyword>
<proteinExistence type="predicted"/>
<feature type="transmembrane region" description="Helical" evidence="1">
    <location>
        <begin position="6"/>
        <end position="27"/>
    </location>
</feature>
<sequence length="63" mass="7067">PELEALAYLSAMIAPTISPAVTIWYLAPYRRYVILSILHLHTTMKIGILPRQATLTMTKIDIA</sequence>
<gene>
    <name evidence="2" type="ORF">PENTCL1PPCAC_15576</name>
</gene>
<protein>
    <recommendedName>
        <fullName evidence="4">NADH dehydrogenase subunit 2</fullName>
    </recommendedName>
</protein>
<evidence type="ECO:0008006" key="4">
    <source>
        <dbReference type="Google" id="ProtNLM"/>
    </source>
</evidence>
<evidence type="ECO:0000313" key="3">
    <source>
        <dbReference type="Proteomes" id="UP001432027"/>
    </source>
</evidence>
<keyword evidence="3" id="KW-1185">Reference proteome</keyword>
<feature type="non-terminal residue" evidence="2">
    <location>
        <position position="1"/>
    </location>
</feature>
<dbReference type="Proteomes" id="UP001432027">
    <property type="component" value="Unassembled WGS sequence"/>
</dbReference>